<dbReference type="Gramene" id="CDP14438">
    <property type="protein sequence ID" value="CDP14438"/>
    <property type="gene ID" value="GSCOC_T00040898001"/>
</dbReference>
<evidence type="ECO:0000313" key="1">
    <source>
        <dbReference type="EMBL" id="CDP14438.1"/>
    </source>
</evidence>
<sequence length="60" mass="6972">MKVKRAFPGWMEAKRALLGWMKGSLDRSILIMLLPCYSGLTRFWRTSLSLLVFCCFVEVD</sequence>
<accession>A0A068V3H2</accession>
<evidence type="ECO:0000313" key="2">
    <source>
        <dbReference type="Proteomes" id="UP000295252"/>
    </source>
</evidence>
<dbReference type="AlphaFoldDB" id="A0A068V3H2"/>
<reference evidence="2" key="1">
    <citation type="journal article" date="2014" name="Science">
        <title>The coffee genome provides insight into the convergent evolution of caffeine biosynthesis.</title>
        <authorList>
            <person name="Denoeud F."/>
            <person name="Carretero-Paulet L."/>
            <person name="Dereeper A."/>
            <person name="Droc G."/>
            <person name="Guyot R."/>
            <person name="Pietrella M."/>
            <person name="Zheng C."/>
            <person name="Alberti A."/>
            <person name="Anthony F."/>
            <person name="Aprea G."/>
            <person name="Aury J.M."/>
            <person name="Bento P."/>
            <person name="Bernard M."/>
            <person name="Bocs S."/>
            <person name="Campa C."/>
            <person name="Cenci A."/>
            <person name="Combes M.C."/>
            <person name="Crouzillat D."/>
            <person name="Da Silva C."/>
            <person name="Daddiego L."/>
            <person name="De Bellis F."/>
            <person name="Dussert S."/>
            <person name="Garsmeur O."/>
            <person name="Gayraud T."/>
            <person name="Guignon V."/>
            <person name="Jahn K."/>
            <person name="Jamilloux V."/>
            <person name="Joet T."/>
            <person name="Labadie K."/>
            <person name="Lan T."/>
            <person name="Leclercq J."/>
            <person name="Lepelley M."/>
            <person name="Leroy T."/>
            <person name="Li L.T."/>
            <person name="Librado P."/>
            <person name="Lopez L."/>
            <person name="Munoz A."/>
            <person name="Noel B."/>
            <person name="Pallavicini A."/>
            <person name="Perrotta G."/>
            <person name="Poncet V."/>
            <person name="Pot D."/>
            <person name="Priyono X."/>
            <person name="Rigoreau M."/>
            <person name="Rouard M."/>
            <person name="Rozas J."/>
            <person name="Tranchant-Dubreuil C."/>
            <person name="VanBuren R."/>
            <person name="Zhang Q."/>
            <person name="Andrade A.C."/>
            <person name="Argout X."/>
            <person name="Bertrand B."/>
            <person name="de Kochko A."/>
            <person name="Graziosi G."/>
            <person name="Henry R.J."/>
            <person name="Jayarama X."/>
            <person name="Ming R."/>
            <person name="Nagai C."/>
            <person name="Rounsley S."/>
            <person name="Sankoff D."/>
            <person name="Giuliano G."/>
            <person name="Albert V.A."/>
            <person name="Wincker P."/>
            <person name="Lashermes P."/>
        </authorList>
    </citation>
    <scope>NUCLEOTIDE SEQUENCE [LARGE SCALE GENOMIC DNA]</scope>
    <source>
        <strain evidence="2">cv. DH200-94</strain>
    </source>
</reference>
<gene>
    <name evidence="1" type="ORF">GSCOC_T00040898001</name>
</gene>
<dbReference type="Proteomes" id="UP000295252">
    <property type="component" value="Chromosome I"/>
</dbReference>
<dbReference type="EMBL" id="HG739169">
    <property type="protein sequence ID" value="CDP14438.1"/>
    <property type="molecule type" value="Genomic_DNA"/>
</dbReference>
<dbReference type="InParanoid" id="A0A068V3H2"/>
<proteinExistence type="predicted"/>
<keyword evidence="2" id="KW-1185">Reference proteome</keyword>
<protein>
    <submittedName>
        <fullName evidence="1">Uncharacterized protein</fullName>
    </submittedName>
</protein>
<name>A0A068V3H2_COFCA</name>
<organism evidence="1 2">
    <name type="scientific">Coffea canephora</name>
    <name type="common">Robusta coffee</name>
    <dbReference type="NCBI Taxonomy" id="49390"/>
    <lineage>
        <taxon>Eukaryota</taxon>
        <taxon>Viridiplantae</taxon>
        <taxon>Streptophyta</taxon>
        <taxon>Embryophyta</taxon>
        <taxon>Tracheophyta</taxon>
        <taxon>Spermatophyta</taxon>
        <taxon>Magnoliopsida</taxon>
        <taxon>eudicotyledons</taxon>
        <taxon>Gunneridae</taxon>
        <taxon>Pentapetalae</taxon>
        <taxon>asterids</taxon>
        <taxon>lamiids</taxon>
        <taxon>Gentianales</taxon>
        <taxon>Rubiaceae</taxon>
        <taxon>Ixoroideae</taxon>
        <taxon>Gardenieae complex</taxon>
        <taxon>Bertiereae - Coffeeae clade</taxon>
        <taxon>Coffeeae</taxon>
        <taxon>Coffea</taxon>
    </lineage>
</organism>